<evidence type="ECO:0000256" key="8">
    <source>
        <dbReference type="RuleBase" id="RU363032"/>
    </source>
</evidence>
<keyword evidence="11" id="KW-1185">Reference proteome</keyword>
<feature type="transmembrane region" description="Helical" evidence="8">
    <location>
        <begin position="253"/>
        <end position="279"/>
    </location>
</feature>
<feature type="transmembrane region" description="Helical" evidence="8">
    <location>
        <begin position="62"/>
        <end position="80"/>
    </location>
</feature>
<sequence>MTTETPTVQRDVLLSRAVNVLYRLLVSAVLVFLLAPLVLIPVVSFGTDRFAAGLPTDFTLEWYIAAANTFVDFGLSSALIASTALALATAVASTIIGGLAAFGIVRYDFKYSTTLQTILISPLVFPWLLIGLGILLLVSRIQSTFGIIIESSFWILFMGHLAFSVPYAIRTIGASLENYNHSLDEAARDLGATELQTYLKITLPIIKPGIISGLIIIFILSFNMYIISLFLMGPEIDLVPIAMYNLFRIVPPAEIAAIASVLMLAQIVLVVLAEVFFGISDYL</sequence>
<dbReference type="SUPFAM" id="SSF161098">
    <property type="entry name" value="MetI-like"/>
    <property type="match status" value="1"/>
</dbReference>
<name>A0A3N6MQX2_NATCH</name>
<feature type="transmembrane region" description="Helical" evidence="8">
    <location>
        <begin position="210"/>
        <end position="232"/>
    </location>
</feature>
<dbReference type="CDD" id="cd06261">
    <property type="entry name" value="TM_PBP2"/>
    <property type="match status" value="1"/>
</dbReference>
<evidence type="ECO:0000313" key="11">
    <source>
        <dbReference type="Proteomes" id="UP000281431"/>
    </source>
</evidence>
<evidence type="ECO:0000256" key="6">
    <source>
        <dbReference type="ARBA" id="ARBA00022989"/>
    </source>
</evidence>
<keyword evidence="6 8" id="KW-1133">Transmembrane helix</keyword>
<evidence type="ECO:0000256" key="2">
    <source>
        <dbReference type="ARBA" id="ARBA00007069"/>
    </source>
</evidence>
<dbReference type="Gene3D" id="1.10.3720.10">
    <property type="entry name" value="MetI-like"/>
    <property type="match status" value="1"/>
</dbReference>
<dbReference type="OrthoDB" id="45815at2157"/>
<dbReference type="Pfam" id="PF00528">
    <property type="entry name" value="BPD_transp_1"/>
    <property type="match status" value="1"/>
</dbReference>
<proteinExistence type="inferred from homology"/>
<dbReference type="InterPro" id="IPR000515">
    <property type="entry name" value="MetI-like"/>
</dbReference>
<dbReference type="PANTHER" id="PTHR43848:SF2">
    <property type="entry name" value="PUTRESCINE TRANSPORT SYSTEM PERMEASE PROTEIN POTI"/>
    <property type="match status" value="1"/>
</dbReference>
<dbReference type="GO" id="GO:0055085">
    <property type="term" value="P:transmembrane transport"/>
    <property type="evidence" value="ECO:0007669"/>
    <property type="project" value="InterPro"/>
</dbReference>
<keyword evidence="5 8" id="KW-0812">Transmembrane</keyword>
<dbReference type="InterPro" id="IPR035906">
    <property type="entry name" value="MetI-like_sf"/>
</dbReference>
<dbReference type="Proteomes" id="UP000281431">
    <property type="component" value="Unassembled WGS sequence"/>
</dbReference>
<evidence type="ECO:0000256" key="1">
    <source>
        <dbReference type="ARBA" id="ARBA00004651"/>
    </source>
</evidence>
<feature type="transmembrane region" description="Helical" evidence="8">
    <location>
        <begin position="85"/>
        <end position="105"/>
    </location>
</feature>
<evidence type="ECO:0000256" key="3">
    <source>
        <dbReference type="ARBA" id="ARBA00022448"/>
    </source>
</evidence>
<dbReference type="GO" id="GO:0005886">
    <property type="term" value="C:plasma membrane"/>
    <property type="evidence" value="ECO:0007669"/>
    <property type="project" value="UniProtKB-SubCell"/>
</dbReference>
<evidence type="ECO:0000256" key="5">
    <source>
        <dbReference type="ARBA" id="ARBA00022692"/>
    </source>
</evidence>
<accession>A0A3N6MQX2</accession>
<evidence type="ECO:0000256" key="4">
    <source>
        <dbReference type="ARBA" id="ARBA00022475"/>
    </source>
</evidence>
<feature type="transmembrane region" description="Helical" evidence="8">
    <location>
        <begin position="145"/>
        <end position="169"/>
    </location>
</feature>
<keyword evidence="4" id="KW-1003">Cell membrane</keyword>
<dbReference type="InterPro" id="IPR051789">
    <property type="entry name" value="Bact_Polyamine_Transport"/>
</dbReference>
<feature type="transmembrane region" description="Helical" evidence="8">
    <location>
        <begin position="20"/>
        <end position="42"/>
    </location>
</feature>
<organism evidence="10 11">
    <name type="scientific">Natrarchaeobius chitinivorans</name>
    <dbReference type="NCBI Taxonomy" id="1679083"/>
    <lineage>
        <taxon>Archaea</taxon>
        <taxon>Methanobacteriati</taxon>
        <taxon>Methanobacteriota</taxon>
        <taxon>Stenosarchaea group</taxon>
        <taxon>Halobacteria</taxon>
        <taxon>Halobacteriales</taxon>
        <taxon>Natrialbaceae</taxon>
        <taxon>Natrarchaeobius</taxon>
    </lineage>
</organism>
<gene>
    <name evidence="10" type="ORF">EA472_12855</name>
</gene>
<keyword evidence="3 8" id="KW-0813">Transport</keyword>
<keyword evidence="7 8" id="KW-0472">Membrane</keyword>
<dbReference type="PANTHER" id="PTHR43848">
    <property type="entry name" value="PUTRESCINE TRANSPORT SYSTEM PERMEASE PROTEIN POTI"/>
    <property type="match status" value="1"/>
</dbReference>
<dbReference type="EMBL" id="REFZ01000007">
    <property type="protein sequence ID" value="RQH00091.1"/>
    <property type="molecule type" value="Genomic_DNA"/>
</dbReference>
<feature type="domain" description="ABC transmembrane type-1" evidence="9">
    <location>
        <begin position="79"/>
        <end position="273"/>
    </location>
</feature>
<comment type="subcellular location">
    <subcellularLocation>
        <location evidence="1 8">Cell membrane</location>
        <topology evidence="1 8">Multi-pass membrane protein</topology>
    </subcellularLocation>
</comment>
<comment type="similarity">
    <text evidence="2">Belongs to the binding-protein-dependent transport system permease family. CysTW subfamily.</text>
</comment>
<evidence type="ECO:0000256" key="7">
    <source>
        <dbReference type="ARBA" id="ARBA00023136"/>
    </source>
</evidence>
<dbReference type="AlphaFoldDB" id="A0A3N6MQX2"/>
<reference evidence="10 11" key="1">
    <citation type="submission" date="2018-10" db="EMBL/GenBank/DDBJ databases">
        <title>Natrarchaeobius chitinivorans gen. nov., sp. nov., and Natrarchaeobius haloalkaliphilus sp. nov., alkaliphilic, chitin-utilizing haloarchaea from hypersaline alkaline lakes.</title>
        <authorList>
            <person name="Sorokin D.Y."/>
            <person name="Elcheninov A.G."/>
            <person name="Kostrikina N.A."/>
            <person name="Bale N.J."/>
            <person name="Sinninghe Damste J.S."/>
            <person name="Khijniak T.V."/>
            <person name="Kublanov I.V."/>
            <person name="Toshchakov S.V."/>
        </authorList>
    </citation>
    <scope>NUCLEOTIDE SEQUENCE [LARGE SCALE GENOMIC DNA]</scope>
    <source>
        <strain evidence="10 11">AArcht7</strain>
    </source>
</reference>
<evidence type="ECO:0000259" key="9">
    <source>
        <dbReference type="PROSITE" id="PS50928"/>
    </source>
</evidence>
<feature type="transmembrane region" description="Helical" evidence="8">
    <location>
        <begin position="117"/>
        <end position="138"/>
    </location>
</feature>
<comment type="caution">
    <text evidence="10">The sequence shown here is derived from an EMBL/GenBank/DDBJ whole genome shotgun (WGS) entry which is preliminary data.</text>
</comment>
<dbReference type="PROSITE" id="PS50928">
    <property type="entry name" value="ABC_TM1"/>
    <property type="match status" value="1"/>
</dbReference>
<protein>
    <submittedName>
        <fullName evidence="10">ABC transporter permease subunit</fullName>
    </submittedName>
</protein>
<evidence type="ECO:0000313" key="10">
    <source>
        <dbReference type="EMBL" id="RQH00091.1"/>
    </source>
</evidence>